<keyword evidence="13" id="KW-0677">Repeat</keyword>
<keyword evidence="12" id="KW-0732">Signal</keyword>
<dbReference type="FunFam" id="3.80.10.10:FF:000073">
    <property type="entry name" value="Lumican"/>
    <property type="match status" value="1"/>
</dbReference>
<evidence type="ECO:0000256" key="12">
    <source>
        <dbReference type="ARBA" id="ARBA00022729"/>
    </source>
</evidence>
<keyword evidence="8" id="KW-0272">Extracellular matrix</keyword>
<evidence type="ECO:0000256" key="3">
    <source>
        <dbReference type="ARBA" id="ARBA00005818"/>
    </source>
</evidence>
<keyword evidence="10" id="KW-0765">Sulfation</keyword>
<evidence type="ECO:0000256" key="13">
    <source>
        <dbReference type="ARBA" id="ARBA00022737"/>
    </source>
</evidence>
<feature type="domain" description="LRRNT" evidence="20">
    <location>
        <begin position="371"/>
        <end position="405"/>
    </location>
</feature>
<keyword evidence="14" id="KW-0654">Proteoglycan</keyword>
<dbReference type="InterPro" id="IPR032675">
    <property type="entry name" value="LRR_dom_sf"/>
</dbReference>
<dbReference type="GO" id="GO:0005886">
    <property type="term" value="C:plasma membrane"/>
    <property type="evidence" value="ECO:0007669"/>
    <property type="project" value="UniProtKB-SubCell"/>
</dbReference>
<evidence type="ECO:0000256" key="5">
    <source>
        <dbReference type="ARBA" id="ARBA00013370"/>
    </source>
</evidence>
<evidence type="ECO:0000256" key="16">
    <source>
        <dbReference type="ARBA" id="ARBA00023136"/>
    </source>
</evidence>
<dbReference type="EMBL" id="JAATJU010021800">
    <property type="protein sequence ID" value="KAH0512783.1"/>
    <property type="molecule type" value="Genomic_DNA"/>
</dbReference>
<proteinExistence type="inferred from homology"/>
<evidence type="ECO:0000259" key="20">
    <source>
        <dbReference type="SMART" id="SM00013"/>
    </source>
</evidence>
<comment type="subcellular location">
    <subcellularLocation>
        <location evidence="1">Cell membrane</location>
    </subcellularLocation>
    <subcellularLocation>
        <location evidence="2">Secreted</location>
        <location evidence="2">Extracellular space</location>
        <location evidence="2">Extracellular matrix</location>
    </subcellularLocation>
</comment>
<keyword evidence="16" id="KW-0472">Membrane</keyword>
<evidence type="ECO:0000313" key="21">
    <source>
        <dbReference type="EMBL" id="KAH0512783.1"/>
    </source>
</evidence>
<evidence type="ECO:0000256" key="17">
    <source>
        <dbReference type="ARBA" id="ARBA00023157"/>
    </source>
</evidence>
<dbReference type="InterPro" id="IPR003591">
    <property type="entry name" value="Leu-rich_rpt_typical-subtyp"/>
</dbReference>
<name>A0A8J6KVE5_MICOH</name>
<feature type="domain" description="LRRNT" evidence="20">
    <location>
        <begin position="93"/>
        <end position="125"/>
    </location>
</feature>
<dbReference type="PANTHER" id="PTHR45712">
    <property type="entry name" value="AGAP008170-PA"/>
    <property type="match status" value="1"/>
</dbReference>
<evidence type="ECO:0000256" key="10">
    <source>
        <dbReference type="ARBA" id="ARBA00022641"/>
    </source>
</evidence>
<dbReference type="AlphaFoldDB" id="A0A8J6KVE5"/>
<dbReference type="Pfam" id="PF13855">
    <property type="entry name" value="LRR_8"/>
    <property type="match status" value="5"/>
</dbReference>
<dbReference type="SMART" id="SM00364">
    <property type="entry name" value="LRR_BAC"/>
    <property type="match status" value="8"/>
</dbReference>
<dbReference type="InterPro" id="IPR050333">
    <property type="entry name" value="SLRP"/>
</dbReference>
<protein>
    <recommendedName>
        <fullName evidence="5">Lumican</fullName>
    </recommendedName>
    <alternativeName>
        <fullName evidence="19">Keratan sulfate proteoglycan lumican</fullName>
    </alternativeName>
</protein>
<gene>
    <name evidence="21" type="ORF">LTLLF_103905</name>
</gene>
<keyword evidence="18" id="KW-0325">Glycoprotein</keyword>
<sequence>MAFNNCPEFCYRLIKLQSSGGRKEIPGPQVVKIREITMKTTLLLLLLVQVSWAGPFEQRGLFDFMLEDEASGVGPEDSGFPPDLPHLEPLGPVCPFRCQCHLRVVQCSDLGLDKVPKDLPPDTTLLDLQNNKITEIKDGDFKSLKNLHTLILVNNKISKISSGAFTPLVKLERLYLSKNQLKELPEKMPKSLQELRAHENEISKVRKTVFNGLNQMIVIGLPPSLTELHLDGNKITKVDASSLKGLTNLAKLGLSFNSISAVDNGSLANTPHLRELHLDNNKLIRVPGGLAEHKYIQVVYLHNNNISVVGSNDFCPPGYNTKKASYSGDSKHFLKMNLCAFALVLALVSVVSGQYYDYDAPLFMYGQLSPNCAPECNCPQSYPSAMYCENLKLKSVPMVPSGIKYLYLGNNQIDHIDEKAFENVTDLQWLILDHNLLENSKIKGKVFSRLKQLKKLHINHNNLTESVGPLPKSLQDLQLTNNKISKLGSFEGLANLTSIHLQYNQLKEDAVSASLKGLKSLLYLDLSFNQIAKIPSGLPASLQTLYLDNNKISSIPEEYFKRFTGLQYLRLSHNQLTDSGVPGNSFNISSLLELDLSYNKLKSIPNVNENLENYYLEVNELEKFDVKSFCKILGPLSYSKIKHLRLDGNPLTQSSLPPDMYECLRAANEININ</sequence>
<evidence type="ECO:0000256" key="6">
    <source>
        <dbReference type="ARBA" id="ARBA00022475"/>
    </source>
</evidence>
<dbReference type="SMART" id="SM00369">
    <property type="entry name" value="LRR_TYP"/>
    <property type="match status" value="15"/>
</dbReference>
<keyword evidence="15" id="KW-1133">Transmembrane helix</keyword>
<evidence type="ECO:0000256" key="8">
    <source>
        <dbReference type="ARBA" id="ARBA00022530"/>
    </source>
</evidence>
<evidence type="ECO:0000256" key="19">
    <source>
        <dbReference type="ARBA" id="ARBA00080737"/>
    </source>
</evidence>
<keyword evidence="11" id="KW-0812">Transmembrane</keyword>
<dbReference type="Pfam" id="PF01462">
    <property type="entry name" value="LRRNT"/>
    <property type="match status" value="2"/>
</dbReference>
<evidence type="ECO:0000256" key="1">
    <source>
        <dbReference type="ARBA" id="ARBA00004236"/>
    </source>
</evidence>
<keyword evidence="6" id="KW-1003">Cell membrane</keyword>
<dbReference type="PROSITE" id="PS51450">
    <property type="entry name" value="LRR"/>
    <property type="match status" value="6"/>
</dbReference>
<dbReference type="GO" id="GO:0005615">
    <property type="term" value="C:extracellular space"/>
    <property type="evidence" value="ECO:0007669"/>
    <property type="project" value="TreeGrafter"/>
</dbReference>
<dbReference type="Gene3D" id="3.80.10.10">
    <property type="entry name" value="Ribonuclease Inhibitor"/>
    <property type="match status" value="4"/>
</dbReference>
<evidence type="ECO:0000256" key="18">
    <source>
        <dbReference type="ARBA" id="ARBA00023180"/>
    </source>
</evidence>
<evidence type="ECO:0000256" key="4">
    <source>
        <dbReference type="ARBA" id="ARBA00011719"/>
    </source>
</evidence>
<evidence type="ECO:0000313" key="22">
    <source>
        <dbReference type="Proteomes" id="UP000710432"/>
    </source>
</evidence>
<dbReference type="SUPFAM" id="SSF52058">
    <property type="entry name" value="L domain-like"/>
    <property type="match status" value="2"/>
</dbReference>
<dbReference type="FunFam" id="3.80.10.10:FF:000151">
    <property type="entry name" value="Lumican"/>
    <property type="match status" value="1"/>
</dbReference>
<dbReference type="InterPro" id="IPR000372">
    <property type="entry name" value="LRRNT"/>
</dbReference>
<accession>A0A8J6KVE5</accession>
<comment type="subunit">
    <text evidence="4">Binds to laminin.</text>
</comment>
<evidence type="ECO:0000256" key="14">
    <source>
        <dbReference type="ARBA" id="ARBA00022974"/>
    </source>
</evidence>
<evidence type="ECO:0000256" key="9">
    <source>
        <dbReference type="ARBA" id="ARBA00022614"/>
    </source>
</evidence>
<reference evidence="21" key="1">
    <citation type="submission" date="2020-03" db="EMBL/GenBank/DDBJ databases">
        <title>Studies in the Genomics of Life Span.</title>
        <authorList>
            <person name="Glass D."/>
        </authorList>
    </citation>
    <scope>NUCLEOTIDE SEQUENCE</scope>
    <source>
        <strain evidence="21">LTLLF</strain>
        <tissue evidence="21">Muscle</tissue>
    </source>
</reference>
<keyword evidence="9" id="KW-0433">Leucine-rich repeat</keyword>
<dbReference type="FunFam" id="3.80.10.10:FF:001438">
    <property type="entry name" value="Uncharacterized protein"/>
    <property type="match status" value="1"/>
</dbReference>
<keyword evidence="7" id="KW-0964">Secreted</keyword>
<dbReference type="InterPro" id="IPR001611">
    <property type="entry name" value="Leu-rich_rpt"/>
</dbReference>
<dbReference type="SMART" id="SM00013">
    <property type="entry name" value="LRRNT"/>
    <property type="match status" value="2"/>
</dbReference>
<dbReference type="Proteomes" id="UP000710432">
    <property type="component" value="Unassembled WGS sequence"/>
</dbReference>
<evidence type="ECO:0000256" key="2">
    <source>
        <dbReference type="ARBA" id="ARBA00004498"/>
    </source>
</evidence>
<keyword evidence="17" id="KW-1015">Disulfide bond</keyword>
<organism evidence="21 22">
    <name type="scientific">Microtus ochrogaster</name>
    <name type="common">Prairie vole</name>
    <dbReference type="NCBI Taxonomy" id="79684"/>
    <lineage>
        <taxon>Eukaryota</taxon>
        <taxon>Metazoa</taxon>
        <taxon>Chordata</taxon>
        <taxon>Craniata</taxon>
        <taxon>Vertebrata</taxon>
        <taxon>Euteleostomi</taxon>
        <taxon>Mammalia</taxon>
        <taxon>Eutheria</taxon>
        <taxon>Euarchontoglires</taxon>
        <taxon>Glires</taxon>
        <taxon>Rodentia</taxon>
        <taxon>Myomorpha</taxon>
        <taxon>Muroidea</taxon>
        <taxon>Cricetidae</taxon>
        <taxon>Arvicolinae</taxon>
        <taxon>Microtus</taxon>
    </lineage>
</organism>
<evidence type="ECO:0000256" key="7">
    <source>
        <dbReference type="ARBA" id="ARBA00022525"/>
    </source>
</evidence>
<dbReference type="FunFam" id="3.80.10.10:FF:000063">
    <property type="entry name" value="Lumican"/>
    <property type="match status" value="1"/>
</dbReference>
<evidence type="ECO:0000256" key="11">
    <source>
        <dbReference type="ARBA" id="ARBA00022692"/>
    </source>
</evidence>
<dbReference type="PANTHER" id="PTHR45712:SF6">
    <property type="entry name" value="LUMICAN"/>
    <property type="match status" value="1"/>
</dbReference>
<comment type="similarity">
    <text evidence="3">Belongs to the small leucine-rich proteoglycan (SLRP) family. SLRP class II subfamily.</text>
</comment>
<dbReference type="SMART" id="SM00365">
    <property type="entry name" value="LRR_SD22"/>
    <property type="match status" value="7"/>
</dbReference>
<comment type="caution">
    <text evidence="21">The sequence shown here is derived from an EMBL/GenBank/DDBJ whole genome shotgun (WGS) entry which is preliminary data.</text>
</comment>
<evidence type="ECO:0000256" key="15">
    <source>
        <dbReference type="ARBA" id="ARBA00022989"/>
    </source>
</evidence>